<keyword evidence="2" id="KW-1185">Reference proteome</keyword>
<sequence>MPEPTPLTRALLRSRGVSDDRITYAIRNGRLAPLARGLYLRRADYDALDAVGHHRVRARHEGSRLEPGHALSHVSAALLHGVDVWDVDLRRVHVSGSKGRVTEILHRHETQFSDGDVVDIGVPVTSIERTIVDLGRSLPFEQAVVAGDAALRLDPSARDRLPGAVAAASWAHGAAAARAVASFIDGRSESVGESRSRVRIAECGLPAPILQQAVQARNGCTYRLDFFWRDSGVIGEFDGLGKYDDRRDLVAEKRREDALRALGFQVVRWTWRDLYRFDVVAAEIARAGDGRKRA</sequence>
<protein>
    <recommendedName>
        <fullName evidence="3">AbiEi antitoxin of type IV toxin-antitoxin system</fullName>
    </recommendedName>
</protein>
<dbReference type="EMBL" id="JAUTXY010000012">
    <property type="protein sequence ID" value="MEE2060301.1"/>
    <property type="molecule type" value="Genomic_DNA"/>
</dbReference>
<evidence type="ECO:0008006" key="3">
    <source>
        <dbReference type="Google" id="ProtNLM"/>
    </source>
</evidence>
<comment type="caution">
    <text evidence="1">The sequence shown here is derived from an EMBL/GenBank/DDBJ whole genome shotgun (WGS) entry which is preliminary data.</text>
</comment>
<dbReference type="RefSeq" id="WP_330135492.1">
    <property type="nucleotide sequence ID" value="NZ_JAUTXY010000012.1"/>
</dbReference>
<evidence type="ECO:0000313" key="1">
    <source>
        <dbReference type="EMBL" id="MEE2060301.1"/>
    </source>
</evidence>
<reference evidence="1 2" key="1">
    <citation type="submission" date="2023-07" db="EMBL/GenBank/DDBJ databases">
        <authorList>
            <person name="Girao M."/>
            <person name="Carvalho M.F."/>
        </authorList>
    </citation>
    <scope>NUCLEOTIDE SEQUENCE [LARGE SCALE GENOMIC DNA]</scope>
    <source>
        <strain evidence="1 2">YIM65754</strain>
    </source>
</reference>
<organism evidence="1 2">
    <name type="scientific">Rhodococcus artemisiae</name>
    <dbReference type="NCBI Taxonomy" id="714159"/>
    <lineage>
        <taxon>Bacteria</taxon>
        <taxon>Bacillati</taxon>
        <taxon>Actinomycetota</taxon>
        <taxon>Actinomycetes</taxon>
        <taxon>Mycobacteriales</taxon>
        <taxon>Nocardiaceae</taxon>
        <taxon>Rhodococcus</taxon>
    </lineage>
</organism>
<proteinExistence type="predicted"/>
<gene>
    <name evidence="1" type="ORF">Q7514_22530</name>
</gene>
<evidence type="ECO:0000313" key="2">
    <source>
        <dbReference type="Proteomes" id="UP001336020"/>
    </source>
</evidence>
<dbReference type="Proteomes" id="UP001336020">
    <property type="component" value="Unassembled WGS sequence"/>
</dbReference>
<accession>A0ABU7LFI3</accession>
<name>A0ABU7LFI3_9NOCA</name>